<dbReference type="PROSITE" id="PS51318">
    <property type="entry name" value="TAT"/>
    <property type="match status" value="1"/>
</dbReference>
<dbReference type="PIRSF" id="PIRSF036704">
    <property type="entry name" value="UCP036704"/>
    <property type="match status" value="1"/>
</dbReference>
<proteinExistence type="predicted"/>
<accession>A0A4V2SCW1</accession>
<dbReference type="RefSeq" id="WP_132542745.1">
    <property type="nucleotide sequence ID" value="NZ_SLWY01000011.1"/>
</dbReference>
<dbReference type="AlphaFoldDB" id="A0A4V2SCW1"/>
<dbReference type="InterPro" id="IPR006311">
    <property type="entry name" value="TAT_signal"/>
</dbReference>
<dbReference type="Proteomes" id="UP000295765">
    <property type="component" value="Unassembled WGS sequence"/>
</dbReference>
<comment type="caution">
    <text evidence="1">The sequence shown here is derived from an EMBL/GenBank/DDBJ whole genome shotgun (WGS) entry which is preliminary data.</text>
</comment>
<keyword evidence="2" id="KW-1185">Reference proteome</keyword>
<dbReference type="EMBL" id="SLWY01000011">
    <property type="protein sequence ID" value="TCO80940.1"/>
    <property type="molecule type" value="Genomic_DNA"/>
</dbReference>
<reference evidence="1 2" key="1">
    <citation type="submission" date="2019-03" db="EMBL/GenBank/DDBJ databases">
        <title>Genomic Encyclopedia of Type Strains, Phase IV (KMG-IV): sequencing the most valuable type-strain genomes for metagenomic binning, comparative biology and taxonomic classification.</title>
        <authorList>
            <person name="Goeker M."/>
        </authorList>
    </citation>
    <scope>NUCLEOTIDE SEQUENCE [LARGE SCALE GENOMIC DNA]</scope>
    <source>
        <strain evidence="1 2">DSM 25287</strain>
    </source>
</reference>
<gene>
    <name evidence="1" type="ORF">EV699_111141</name>
</gene>
<protein>
    <submittedName>
        <fullName evidence="1">Secreted protein</fullName>
    </submittedName>
</protein>
<dbReference type="InterPro" id="IPR014177">
    <property type="entry name" value="Formate_DH_TAT-contain"/>
</dbReference>
<evidence type="ECO:0000313" key="1">
    <source>
        <dbReference type="EMBL" id="TCO80940.1"/>
    </source>
</evidence>
<evidence type="ECO:0000313" key="2">
    <source>
        <dbReference type="Proteomes" id="UP000295765"/>
    </source>
</evidence>
<sequence>MNEIVETGERVASEARRAFLKRLGGGAGAAAAAVLLPQAATGAPPAAVPPPATASGYRETAHVRAYYQSADR</sequence>
<organism evidence="1 2">
    <name type="scientific">Plasticicumulans lactativorans</name>
    <dbReference type="NCBI Taxonomy" id="1133106"/>
    <lineage>
        <taxon>Bacteria</taxon>
        <taxon>Pseudomonadati</taxon>
        <taxon>Pseudomonadota</taxon>
        <taxon>Gammaproteobacteria</taxon>
        <taxon>Candidatus Competibacteraceae</taxon>
        <taxon>Plasticicumulans</taxon>
    </lineage>
</organism>
<name>A0A4V2SCW1_9GAMM</name>